<gene>
    <name evidence="1" type="ORF">CEXT_564581</name>
</gene>
<reference evidence="1 2" key="1">
    <citation type="submission" date="2021-06" db="EMBL/GenBank/DDBJ databases">
        <title>Caerostris extrusa draft genome.</title>
        <authorList>
            <person name="Kono N."/>
            <person name="Arakawa K."/>
        </authorList>
    </citation>
    <scope>NUCLEOTIDE SEQUENCE [LARGE SCALE GENOMIC DNA]</scope>
</reference>
<name>A0AAV4R7L5_CAEEX</name>
<organism evidence="1 2">
    <name type="scientific">Caerostris extrusa</name>
    <name type="common">Bark spider</name>
    <name type="synonym">Caerostris bankana</name>
    <dbReference type="NCBI Taxonomy" id="172846"/>
    <lineage>
        <taxon>Eukaryota</taxon>
        <taxon>Metazoa</taxon>
        <taxon>Ecdysozoa</taxon>
        <taxon>Arthropoda</taxon>
        <taxon>Chelicerata</taxon>
        <taxon>Arachnida</taxon>
        <taxon>Araneae</taxon>
        <taxon>Araneomorphae</taxon>
        <taxon>Entelegynae</taxon>
        <taxon>Araneoidea</taxon>
        <taxon>Araneidae</taxon>
        <taxon>Caerostris</taxon>
    </lineage>
</organism>
<accession>A0AAV4R7L5</accession>
<evidence type="ECO:0000313" key="1">
    <source>
        <dbReference type="EMBL" id="GIY16981.1"/>
    </source>
</evidence>
<keyword evidence="2" id="KW-1185">Reference proteome</keyword>
<dbReference type="AlphaFoldDB" id="A0AAV4R7L5"/>
<sequence>MEVLPSICAAALKGDVSFSASRAYRMNLAQEKNYSTTRRIKTSHETGKVNLRPSEKDSSGTRSHFRNFEIIQKNGDYHNTKHLRRKFEYFGPRHTTSLKAHPDTVLAFPAHCLWEWRPYKIHFRNPPLFFQRNSAATLMNMLPPQELVNY</sequence>
<protein>
    <submittedName>
        <fullName evidence="1">Uncharacterized protein</fullName>
    </submittedName>
</protein>
<dbReference type="EMBL" id="BPLR01007445">
    <property type="protein sequence ID" value="GIY16981.1"/>
    <property type="molecule type" value="Genomic_DNA"/>
</dbReference>
<evidence type="ECO:0000313" key="2">
    <source>
        <dbReference type="Proteomes" id="UP001054945"/>
    </source>
</evidence>
<dbReference type="Proteomes" id="UP001054945">
    <property type="component" value="Unassembled WGS sequence"/>
</dbReference>
<comment type="caution">
    <text evidence="1">The sequence shown here is derived from an EMBL/GenBank/DDBJ whole genome shotgun (WGS) entry which is preliminary data.</text>
</comment>
<proteinExistence type="predicted"/>